<dbReference type="STRING" id="1380566.A0A179F6V3"/>
<evidence type="ECO:0000256" key="1">
    <source>
        <dbReference type="ARBA" id="ARBA00009333"/>
    </source>
</evidence>
<evidence type="ECO:0000313" key="5">
    <source>
        <dbReference type="EMBL" id="OAQ61127.1"/>
    </source>
</evidence>
<organism evidence="5 6">
    <name type="scientific">Pochonia chlamydosporia 170</name>
    <dbReference type="NCBI Taxonomy" id="1380566"/>
    <lineage>
        <taxon>Eukaryota</taxon>
        <taxon>Fungi</taxon>
        <taxon>Dikarya</taxon>
        <taxon>Ascomycota</taxon>
        <taxon>Pezizomycotina</taxon>
        <taxon>Sordariomycetes</taxon>
        <taxon>Hypocreomycetidae</taxon>
        <taxon>Hypocreales</taxon>
        <taxon>Clavicipitaceae</taxon>
        <taxon>Pochonia</taxon>
    </lineage>
</organism>
<accession>A0A179F6V3</accession>
<dbReference type="GO" id="GO:0016491">
    <property type="term" value="F:oxidoreductase activity"/>
    <property type="evidence" value="ECO:0007669"/>
    <property type="project" value="UniProtKB-KW"/>
</dbReference>
<dbReference type="GeneID" id="28845833"/>
<dbReference type="InterPro" id="IPR036188">
    <property type="entry name" value="FAD/NAD-bd_sf"/>
</dbReference>
<gene>
    <name evidence="5" type="ORF">VFPPC_02140</name>
</gene>
<sequence length="334" mass="36180">MTAIQAVYDALIIGGGPAGMSAALALARVCRSSLVFDSGEYRNQGAKAMHTFLSRDGINPEDFRATARQQIKEKYSSQVSFITSKVVQISNVEVLPGYKGFQAVDDKNQTFSGRKLVFATGTEDVLPTNIPGYAENWPSHIYQCPFCDGYEQKDYPIGLLTFPDPSYAHFALMARQFNRDITIYSNGPVPTDEPTQKALKKVLSTGVKFDERRVTRLVNNGEGPQNGISVEFETGEPAKLGMLLHRPPTKSRGQELFAQLGVATKPNGDVVTDPMKLGTNIPGCVAAGDTQESIKQAVMAAGNGVRAAAVIAFELADEEGNRALAELEKRDANL</sequence>
<dbReference type="InterPro" id="IPR050097">
    <property type="entry name" value="Ferredoxin-NADP_redctase_2"/>
</dbReference>
<evidence type="ECO:0000256" key="2">
    <source>
        <dbReference type="ARBA" id="ARBA00022630"/>
    </source>
</evidence>
<comment type="caution">
    <text evidence="5">The sequence shown here is derived from an EMBL/GenBank/DDBJ whole genome shotgun (WGS) entry which is preliminary data.</text>
</comment>
<dbReference type="GO" id="GO:0097237">
    <property type="term" value="P:cellular response to toxic substance"/>
    <property type="evidence" value="ECO:0007669"/>
    <property type="project" value="UniProtKB-ARBA"/>
</dbReference>
<dbReference type="AlphaFoldDB" id="A0A179F6V3"/>
<reference evidence="5 6" key="1">
    <citation type="journal article" date="2016" name="PLoS Pathog.">
        <title>Biosynthesis of antibiotic leucinostatins in bio-control fungus Purpureocillium lilacinum and their inhibition on phytophthora revealed by genome mining.</title>
        <authorList>
            <person name="Wang G."/>
            <person name="Liu Z."/>
            <person name="Lin R."/>
            <person name="Li E."/>
            <person name="Mao Z."/>
            <person name="Ling J."/>
            <person name="Yang Y."/>
            <person name="Yin W.B."/>
            <person name="Xie B."/>
        </authorList>
    </citation>
    <scope>NUCLEOTIDE SEQUENCE [LARGE SCALE GENOMIC DNA]</scope>
    <source>
        <strain evidence="5">170</strain>
    </source>
</reference>
<keyword evidence="6" id="KW-1185">Reference proteome</keyword>
<dbReference type="InterPro" id="IPR023753">
    <property type="entry name" value="FAD/NAD-binding_dom"/>
</dbReference>
<evidence type="ECO:0000256" key="3">
    <source>
        <dbReference type="ARBA" id="ARBA00023002"/>
    </source>
</evidence>
<dbReference type="PRINTS" id="PR00469">
    <property type="entry name" value="PNDRDTASEII"/>
</dbReference>
<dbReference type="Gene3D" id="3.50.50.60">
    <property type="entry name" value="FAD/NAD(P)-binding domain"/>
    <property type="match status" value="2"/>
</dbReference>
<dbReference type="SUPFAM" id="SSF51905">
    <property type="entry name" value="FAD/NAD(P)-binding domain"/>
    <property type="match status" value="1"/>
</dbReference>
<dbReference type="PRINTS" id="PR00368">
    <property type="entry name" value="FADPNR"/>
</dbReference>
<keyword evidence="2" id="KW-0285">Flavoprotein</keyword>
<dbReference type="PANTHER" id="PTHR48105">
    <property type="entry name" value="THIOREDOXIN REDUCTASE 1-RELATED-RELATED"/>
    <property type="match status" value="1"/>
</dbReference>
<comment type="similarity">
    <text evidence="1">Belongs to the class-II pyridine nucleotide-disulfide oxidoreductase family.</text>
</comment>
<dbReference type="RefSeq" id="XP_018138936.1">
    <property type="nucleotide sequence ID" value="XM_018281839.1"/>
</dbReference>
<dbReference type="KEGG" id="pchm:VFPPC_02140"/>
<name>A0A179F6V3_METCM</name>
<evidence type="ECO:0000259" key="4">
    <source>
        <dbReference type="Pfam" id="PF07992"/>
    </source>
</evidence>
<feature type="domain" description="FAD/NAD(P)-binding" evidence="4">
    <location>
        <begin position="8"/>
        <end position="304"/>
    </location>
</feature>
<evidence type="ECO:0000313" key="6">
    <source>
        <dbReference type="Proteomes" id="UP000078397"/>
    </source>
</evidence>
<dbReference type="Pfam" id="PF07992">
    <property type="entry name" value="Pyr_redox_2"/>
    <property type="match status" value="1"/>
</dbReference>
<protein>
    <submittedName>
        <fullName evidence="5">Thioredoxin reductase GliT</fullName>
    </submittedName>
</protein>
<keyword evidence="3" id="KW-0560">Oxidoreductase</keyword>
<dbReference type="OrthoDB" id="10260355at2759"/>
<dbReference type="EMBL" id="LSBJ02000001">
    <property type="protein sequence ID" value="OAQ61127.1"/>
    <property type="molecule type" value="Genomic_DNA"/>
</dbReference>
<proteinExistence type="inferred from homology"/>
<dbReference type="Proteomes" id="UP000078397">
    <property type="component" value="Unassembled WGS sequence"/>
</dbReference>